<evidence type="ECO:0008006" key="6">
    <source>
        <dbReference type="Google" id="ProtNLM"/>
    </source>
</evidence>
<dbReference type="PANTHER" id="PTHR31088:SF6">
    <property type="entry name" value="PHAGE SHOCK PROTEIN A"/>
    <property type="match status" value="1"/>
</dbReference>
<gene>
    <name evidence="4" type="ORF">B0W44_04995</name>
</gene>
<feature type="coiled-coil region" evidence="2">
    <location>
        <begin position="26"/>
        <end position="53"/>
    </location>
</feature>
<evidence type="ECO:0000256" key="2">
    <source>
        <dbReference type="SAM" id="Coils"/>
    </source>
</evidence>
<dbReference type="OrthoDB" id="9779630at2"/>
<name>A0A1U9K5E5_9BACL</name>
<keyword evidence="5" id="KW-1185">Reference proteome</keyword>
<evidence type="ECO:0000313" key="4">
    <source>
        <dbReference type="EMBL" id="AQS55230.1"/>
    </source>
</evidence>
<proteinExistence type="inferred from homology"/>
<reference evidence="4 5" key="1">
    <citation type="journal article" date="2015" name="Int. J. Syst. Evol. Microbiol.">
        <title>Novibacillus thermophilus gen. nov., sp. nov., a Gram-staining-negative and moderately thermophilic member of the family Thermoactinomycetaceae.</title>
        <authorList>
            <person name="Yang G."/>
            <person name="Chen J."/>
            <person name="Zhou S."/>
        </authorList>
    </citation>
    <scope>NUCLEOTIDE SEQUENCE [LARGE SCALE GENOMIC DNA]</scope>
    <source>
        <strain evidence="4 5">SG-1</strain>
    </source>
</reference>
<dbReference type="EMBL" id="CP019699">
    <property type="protein sequence ID" value="AQS55230.1"/>
    <property type="molecule type" value="Genomic_DNA"/>
</dbReference>
<dbReference type="Proteomes" id="UP000188603">
    <property type="component" value="Chromosome"/>
</dbReference>
<protein>
    <recommendedName>
        <fullName evidence="6">Phage shock protein A</fullName>
    </recommendedName>
</protein>
<feature type="region of interest" description="Disordered" evidence="3">
    <location>
        <begin position="187"/>
        <end position="234"/>
    </location>
</feature>
<dbReference type="PANTHER" id="PTHR31088">
    <property type="entry name" value="MEMBRANE-ASSOCIATED PROTEIN VIPP1, CHLOROPLASTIC"/>
    <property type="match status" value="1"/>
</dbReference>
<dbReference type="KEGG" id="ntr:B0W44_04995"/>
<evidence type="ECO:0000256" key="3">
    <source>
        <dbReference type="SAM" id="MobiDB-lite"/>
    </source>
</evidence>
<dbReference type="STRING" id="1471761.B0W44_04995"/>
<sequence>MSIFKRVRDITVASINEILDKVEDPVAMLNQYLRDMESEIQKAEVAVARQDALEKKWKGLVEEMEDRAKKRDRQARLAVDVGDDRVARQALADKEYCQVKIGEYQAQYETAKEQKRSLSEQLQELKDKYYELRSKKYALVARANVASAKKQMNVAISSIDTDSAARGFARIEERVMMMETDAAASERMKSHYSGDWPDEKRAWSDQVEEELAKLKAARQTAADKAETEGTSSLS</sequence>
<dbReference type="AlphaFoldDB" id="A0A1U9K5E5"/>
<feature type="coiled-coil region" evidence="2">
    <location>
        <begin position="101"/>
        <end position="135"/>
    </location>
</feature>
<dbReference type="InterPro" id="IPR007157">
    <property type="entry name" value="PspA_VIPP1"/>
</dbReference>
<dbReference type="Pfam" id="PF04012">
    <property type="entry name" value="PspA_IM30"/>
    <property type="match status" value="1"/>
</dbReference>
<evidence type="ECO:0000256" key="1">
    <source>
        <dbReference type="ARBA" id="ARBA00043985"/>
    </source>
</evidence>
<comment type="similarity">
    <text evidence="1">Belongs to the PspA/Vipp/IM30 family.</text>
</comment>
<organism evidence="4 5">
    <name type="scientific">Novibacillus thermophilus</name>
    <dbReference type="NCBI Taxonomy" id="1471761"/>
    <lineage>
        <taxon>Bacteria</taxon>
        <taxon>Bacillati</taxon>
        <taxon>Bacillota</taxon>
        <taxon>Bacilli</taxon>
        <taxon>Bacillales</taxon>
        <taxon>Thermoactinomycetaceae</taxon>
        <taxon>Novibacillus</taxon>
    </lineage>
</organism>
<evidence type="ECO:0000313" key="5">
    <source>
        <dbReference type="Proteomes" id="UP000188603"/>
    </source>
</evidence>
<accession>A0A1U9K5E5</accession>
<dbReference type="RefSeq" id="WP_077719047.1">
    <property type="nucleotide sequence ID" value="NZ_CP019699.1"/>
</dbReference>
<keyword evidence="2" id="KW-0175">Coiled coil</keyword>